<gene>
    <name evidence="11" type="primary">cobD</name>
    <name evidence="11" type="ORF">Tsumi_06110</name>
</gene>
<dbReference type="Pfam" id="PF00155">
    <property type="entry name" value="Aminotran_1_2"/>
    <property type="match status" value="1"/>
</dbReference>
<keyword evidence="5" id="KW-0028">Amino-acid biosynthesis</keyword>
<evidence type="ECO:0000256" key="6">
    <source>
        <dbReference type="ARBA" id="ARBA00022679"/>
    </source>
</evidence>
<accession>A0ABQ0E1C2</accession>
<dbReference type="Gene3D" id="3.90.1150.10">
    <property type="entry name" value="Aspartate Aminotransferase, domain 1"/>
    <property type="match status" value="1"/>
</dbReference>
<dbReference type="InterPro" id="IPR004839">
    <property type="entry name" value="Aminotransferase_I/II_large"/>
</dbReference>
<evidence type="ECO:0000256" key="3">
    <source>
        <dbReference type="ARBA" id="ARBA00012748"/>
    </source>
</evidence>
<evidence type="ECO:0000256" key="9">
    <source>
        <dbReference type="ARBA" id="ARBA00047481"/>
    </source>
</evidence>
<comment type="similarity">
    <text evidence="2">Belongs to the class-II pyridoxal-phosphate-dependent aminotransferase family. Histidinol-phosphate aminotransferase subfamily.</text>
</comment>
<evidence type="ECO:0000256" key="5">
    <source>
        <dbReference type="ARBA" id="ARBA00022605"/>
    </source>
</evidence>
<dbReference type="InterPro" id="IPR015421">
    <property type="entry name" value="PyrdxlP-dep_Trfase_major"/>
</dbReference>
<keyword evidence="7" id="KW-0663">Pyridoxal phosphate</keyword>
<evidence type="ECO:0000313" key="12">
    <source>
        <dbReference type="Proteomes" id="UP001628220"/>
    </source>
</evidence>
<proteinExistence type="inferred from homology"/>
<protein>
    <recommendedName>
        <fullName evidence="3">histidinol-phosphate transaminase</fullName>
        <ecNumber evidence="3">2.6.1.9</ecNumber>
    </recommendedName>
</protein>
<evidence type="ECO:0000256" key="8">
    <source>
        <dbReference type="ARBA" id="ARBA00023102"/>
    </source>
</evidence>
<dbReference type="Gene3D" id="3.40.640.10">
    <property type="entry name" value="Type I PLP-dependent aspartate aminotransferase-like (Major domain)"/>
    <property type="match status" value="1"/>
</dbReference>
<evidence type="ECO:0000256" key="1">
    <source>
        <dbReference type="ARBA" id="ARBA00005011"/>
    </source>
</evidence>
<dbReference type="InterPro" id="IPR050106">
    <property type="entry name" value="HistidinolP_aminotransfase"/>
</dbReference>
<evidence type="ECO:0000256" key="2">
    <source>
        <dbReference type="ARBA" id="ARBA00007970"/>
    </source>
</evidence>
<reference evidence="11 12" key="1">
    <citation type="journal article" date="2025" name="Int. J. Syst. Evol. Microbiol.">
        <title>Desulfovibrio falkowii sp. nov., Porphyromonas miyakawae sp. nov., Mediterraneibacter flintii sp. nov. and Owariibacterium komagatae gen. nov., sp. nov., isolated from human faeces.</title>
        <authorList>
            <person name="Hamaguchi T."/>
            <person name="Ohara M."/>
            <person name="Hisatomi A."/>
            <person name="Sekiguchi K."/>
            <person name="Takeda J.I."/>
            <person name="Ueyama J."/>
            <person name="Ito M."/>
            <person name="Nishiwaki H."/>
            <person name="Ogi T."/>
            <person name="Hirayama M."/>
            <person name="Ohkuma M."/>
            <person name="Sakamoto M."/>
            <person name="Ohno K."/>
        </authorList>
    </citation>
    <scope>NUCLEOTIDE SEQUENCE [LARGE SCALE GENOMIC DNA]</scope>
    <source>
        <strain evidence="11 12">13CB11C</strain>
    </source>
</reference>
<evidence type="ECO:0000259" key="10">
    <source>
        <dbReference type="Pfam" id="PF00155"/>
    </source>
</evidence>
<keyword evidence="6" id="KW-0808">Transferase</keyword>
<dbReference type="EC" id="2.6.1.9" evidence="3"/>
<comment type="catalytic activity">
    <reaction evidence="9">
        <text>L-histidinol phosphate + 2-oxoglutarate = 3-(imidazol-4-yl)-2-oxopropyl phosphate + L-glutamate</text>
        <dbReference type="Rhea" id="RHEA:23744"/>
        <dbReference type="ChEBI" id="CHEBI:16810"/>
        <dbReference type="ChEBI" id="CHEBI:29985"/>
        <dbReference type="ChEBI" id="CHEBI:57766"/>
        <dbReference type="ChEBI" id="CHEBI:57980"/>
        <dbReference type="EC" id="2.6.1.9"/>
    </reaction>
</comment>
<dbReference type="Proteomes" id="UP001628220">
    <property type="component" value="Unassembled WGS sequence"/>
</dbReference>
<organism evidence="11 12">
    <name type="scientific">Porphyromonas miyakawae</name>
    <dbReference type="NCBI Taxonomy" id="3137470"/>
    <lineage>
        <taxon>Bacteria</taxon>
        <taxon>Pseudomonadati</taxon>
        <taxon>Bacteroidota</taxon>
        <taxon>Bacteroidia</taxon>
        <taxon>Bacteroidales</taxon>
        <taxon>Porphyromonadaceae</taxon>
        <taxon>Porphyromonas</taxon>
    </lineage>
</organism>
<dbReference type="RefSeq" id="WP_411915313.1">
    <property type="nucleotide sequence ID" value="NZ_BAAFSF010000001.1"/>
</dbReference>
<keyword evidence="12" id="KW-1185">Reference proteome</keyword>
<evidence type="ECO:0000256" key="4">
    <source>
        <dbReference type="ARBA" id="ARBA00022576"/>
    </source>
</evidence>
<dbReference type="SUPFAM" id="SSF53383">
    <property type="entry name" value="PLP-dependent transferases"/>
    <property type="match status" value="1"/>
</dbReference>
<comment type="caution">
    <text evidence="11">The sequence shown here is derived from an EMBL/GenBank/DDBJ whole genome shotgun (WGS) entry which is preliminary data.</text>
</comment>
<dbReference type="InterPro" id="IPR015422">
    <property type="entry name" value="PyrdxlP-dep_Trfase_small"/>
</dbReference>
<name>A0ABQ0E1C2_9PORP</name>
<keyword evidence="8" id="KW-0368">Histidine biosynthesis</keyword>
<feature type="domain" description="Aminotransferase class I/classII large" evidence="10">
    <location>
        <begin position="33"/>
        <end position="330"/>
    </location>
</feature>
<evidence type="ECO:0000313" key="11">
    <source>
        <dbReference type="EMBL" id="GAB1251507.1"/>
    </source>
</evidence>
<keyword evidence="4" id="KW-0032">Aminotransferase</keyword>
<dbReference type="CDD" id="cd00609">
    <property type="entry name" value="AAT_like"/>
    <property type="match status" value="1"/>
</dbReference>
<dbReference type="PANTHER" id="PTHR43643:SF6">
    <property type="entry name" value="HISTIDINOL-PHOSPHATE AMINOTRANSFERASE"/>
    <property type="match status" value="1"/>
</dbReference>
<comment type="pathway">
    <text evidence="1">Amino-acid biosynthesis; L-histidine biosynthesis; L-histidine from 5-phospho-alpha-D-ribose 1-diphosphate: step 7/9.</text>
</comment>
<dbReference type="PANTHER" id="PTHR43643">
    <property type="entry name" value="HISTIDINOL-PHOSPHATE AMINOTRANSFERASE 2"/>
    <property type="match status" value="1"/>
</dbReference>
<sequence length="339" mass="38659">MKQTDKKKSPMIDFSSTVWFGARTEMLAEHLTEHLSATLGRYPERDAATLRKMIARRHDLTDEEIIVTNGPTGALYQIAQGLKPGKLLLTVPSPPEYKEAFELYGYEIVYVSDLEPIANWPLDKVDYCLLSTPNNPDGHIVSHSELVGAIKRFPHVKFVIDQSYATFTTTNMLSSKDIKLYPNLILVWSFSQSYGIPGLRIGYMVADKPIANQIARYTIPWSVTSIAQEAAKYILIHPAQFALPIRKWLRNAQELMSHLRTFDALEVINNETTFFLVKVKVGTAEELRLFLEENYNMTIAVMSDYYGLDETYMRISALNEEHNQMLIEAIGEWLDTKNV</sequence>
<evidence type="ECO:0000256" key="7">
    <source>
        <dbReference type="ARBA" id="ARBA00022898"/>
    </source>
</evidence>
<dbReference type="EMBL" id="BAAFSF010000001">
    <property type="protein sequence ID" value="GAB1251507.1"/>
    <property type="molecule type" value="Genomic_DNA"/>
</dbReference>
<dbReference type="InterPro" id="IPR015424">
    <property type="entry name" value="PyrdxlP-dep_Trfase"/>
</dbReference>